<protein>
    <submittedName>
        <fullName evidence="2">Uncharacterized protein</fullName>
    </submittedName>
</protein>
<gene>
    <name evidence="2" type="ORF">SAMN02745243_03172</name>
</gene>
<accession>A0A1M6TAI1</accession>
<dbReference type="RefSeq" id="WP_242945455.1">
    <property type="nucleotide sequence ID" value="NZ_FQZY01000057.1"/>
</dbReference>
<reference evidence="2 3" key="1">
    <citation type="submission" date="2016-11" db="EMBL/GenBank/DDBJ databases">
        <authorList>
            <person name="Jaros S."/>
            <person name="Januszkiewicz K."/>
            <person name="Wedrychowicz H."/>
        </authorList>
    </citation>
    <scope>NUCLEOTIDE SEQUENCE [LARGE SCALE GENOMIC DNA]</scope>
    <source>
        <strain evidence="2 3">DSM 15480</strain>
    </source>
</reference>
<evidence type="ECO:0000256" key="1">
    <source>
        <dbReference type="SAM" id="MobiDB-lite"/>
    </source>
</evidence>
<dbReference type="STRING" id="1121950.SAMN02745243_03172"/>
<dbReference type="AlphaFoldDB" id="A0A1M6TAI1"/>
<evidence type="ECO:0000313" key="2">
    <source>
        <dbReference type="EMBL" id="SHK53995.1"/>
    </source>
</evidence>
<proteinExistence type="predicted"/>
<evidence type="ECO:0000313" key="3">
    <source>
        <dbReference type="Proteomes" id="UP000184301"/>
    </source>
</evidence>
<name>A0A1M6TAI1_9FIRM</name>
<sequence>MRTIGKEDIGISEIHLMTQLTADFSPDEISEHEEYDTDYGEPLTGADLAQYEDAITEAIDIRNGIGEEGQVCNLMDYCNEHPDLQAKVESAIVSVKQAEGILYGCTTLQLRESLEGDDLERLCDYITGQYSDGWGEGFEQQDIKVDGGTLNVHFWQPVDYALVASQRENNPAQKEQKPTRPQLKLIGHDGNIFAILSSAKRLLRRNGQGKEAKEMVERVMNSGDYYKALGIISEYVETELSQPQAVNKNSKKKPERGGDCR</sequence>
<organism evidence="2 3">
    <name type="scientific">Hespellia stercorisuis DSM 15480</name>
    <dbReference type="NCBI Taxonomy" id="1121950"/>
    <lineage>
        <taxon>Bacteria</taxon>
        <taxon>Bacillati</taxon>
        <taxon>Bacillota</taxon>
        <taxon>Clostridia</taxon>
        <taxon>Lachnospirales</taxon>
        <taxon>Lachnospiraceae</taxon>
        <taxon>Hespellia</taxon>
    </lineage>
</organism>
<dbReference type="Proteomes" id="UP000184301">
    <property type="component" value="Unassembled WGS sequence"/>
</dbReference>
<keyword evidence="3" id="KW-1185">Reference proteome</keyword>
<dbReference type="EMBL" id="FQZY01000057">
    <property type="protein sequence ID" value="SHK53995.1"/>
    <property type="molecule type" value="Genomic_DNA"/>
</dbReference>
<feature type="region of interest" description="Disordered" evidence="1">
    <location>
        <begin position="242"/>
        <end position="261"/>
    </location>
</feature>